<organism evidence="9 10">
    <name type="scientific">Tritrichomonas musculus</name>
    <dbReference type="NCBI Taxonomy" id="1915356"/>
    <lineage>
        <taxon>Eukaryota</taxon>
        <taxon>Metamonada</taxon>
        <taxon>Parabasalia</taxon>
        <taxon>Tritrichomonadida</taxon>
        <taxon>Tritrichomonadidae</taxon>
        <taxon>Tritrichomonas</taxon>
    </lineage>
</organism>
<evidence type="ECO:0000313" key="10">
    <source>
        <dbReference type="Proteomes" id="UP001470230"/>
    </source>
</evidence>
<evidence type="ECO:0000256" key="1">
    <source>
        <dbReference type="ARBA" id="ARBA00004651"/>
    </source>
</evidence>
<gene>
    <name evidence="9" type="ORF">M9Y10_019215</name>
</gene>
<comment type="similarity">
    <text evidence="2">Belongs to the multi antimicrobial extrusion (MATE) (TC 2.A.66.1) family.</text>
</comment>
<dbReference type="Proteomes" id="UP001470230">
    <property type="component" value="Unassembled WGS sequence"/>
</dbReference>
<keyword evidence="6 8" id="KW-1133">Transmembrane helix</keyword>
<feature type="transmembrane region" description="Helical" evidence="8">
    <location>
        <begin position="356"/>
        <end position="380"/>
    </location>
</feature>
<dbReference type="Pfam" id="PF01554">
    <property type="entry name" value="MatE"/>
    <property type="match status" value="2"/>
</dbReference>
<feature type="transmembrane region" description="Helical" evidence="8">
    <location>
        <begin position="227"/>
        <end position="252"/>
    </location>
</feature>
<evidence type="ECO:0000256" key="4">
    <source>
        <dbReference type="ARBA" id="ARBA00022475"/>
    </source>
</evidence>
<evidence type="ECO:0000256" key="8">
    <source>
        <dbReference type="SAM" id="Phobius"/>
    </source>
</evidence>
<feature type="transmembrane region" description="Helical" evidence="8">
    <location>
        <begin position="463"/>
        <end position="483"/>
    </location>
</feature>
<feature type="transmembrane region" description="Helical" evidence="8">
    <location>
        <begin position="392"/>
        <end position="410"/>
    </location>
</feature>
<evidence type="ECO:0000256" key="3">
    <source>
        <dbReference type="ARBA" id="ARBA00022448"/>
    </source>
</evidence>
<accession>A0ABR2HKI4</accession>
<dbReference type="PANTHER" id="PTHR43549">
    <property type="entry name" value="MULTIDRUG RESISTANCE PROTEIN YPNP-RELATED"/>
    <property type="match status" value="1"/>
</dbReference>
<dbReference type="CDD" id="cd12082">
    <property type="entry name" value="MATE_like"/>
    <property type="match status" value="1"/>
</dbReference>
<comment type="subcellular location">
    <subcellularLocation>
        <location evidence="1">Cell membrane</location>
        <topology evidence="1">Multi-pass membrane protein</topology>
    </subcellularLocation>
</comment>
<keyword evidence="7 8" id="KW-0472">Membrane</keyword>
<evidence type="ECO:0000256" key="2">
    <source>
        <dbReference type="ARBA" id="ARBA00010199"/>
    </source>
</evidence>
<keyword evidence="4" id="KW-1003">Cell membrane</keyword>
<sequence length="536" mass="60337">MKGRKPRRTSLPPPHLVKTGSANFQYLHPPLEIQGEEKRLGSRSPLFTEFILSVGPLISQTVQALYGVVNLFWVSKSIGDKGIEVFGAVYIVDFITLGFADYLMTALDIRISYLFGEKSDVQECSQIYVDFLRSSLFFGLLMPAIILPISRPLIEWFGSSKEISLMCFHYLMPTTFGAFFNFIYMVSCGLIQSEGHSIIFGITQVSSLVLNMALFCPLFLLGFKMDIWGASLATVCSEGLVGMILVILIFSGKFTIKPNVRMFCRKFSPQTWQALKIGLASLMEDFSYSIPEILIQKYLNSAARAIGEYDTIIEVWGVIEKLYQFVGGSNDAFAIGLLPAASYAYGAKRYNRMLRLFMHANWITILISVAYSFLMIFFPSQIASIWSKDKDFLRWCGLLIPKVFYANFCFPLEYTTPALLQGMQRVTQATLLAGITSLLPIPLFSSILYFTGKKDPARIMWTYTVSDLFAALMCAIFISPYLYKLCKAPKDELIQNENSQKMVCLKVAKSGYLNPEPLIPEEEPVSKFSLLNPSDE</sequence>
<feature type="transmembrane region" description="Helical" evidence="8">
    <location>
        <begin position="198"/>
        <end position="221"/>
    </location>
</feature>
<keyword evidence="5 8" id="KW-0812">Transmembrane</keyword>
<dbReference type="PANTHER" id="PTHR43549:SF2">
    <property type="entry name" value="MULTIDRUG RESISTANCE PROTEIN NORM-RELATED"/>
    <property type="match status" value="1"/>
</dbReference>
<evidence type="ECO:0000313" key="9">
    <source>
        <dbReference type="EMBL" id="KAK8848159.1"/>
    </source>
</evidence>
<feature type="transmembrane region" description="Helical" evidence="8">
    <location>
        <begin position="127"/>
        <end position="150"/>
    </location>
</feature>
<comment type="caution">
    <text evidence="9">The sequence shown here is derived from an EMBL/GenBank/DDBJ whole genome shotgun (WGS) entry which is preliminary data.</text>
</comment>
<dbReference type="EMBL" id="JAPFFF010000027">
    <property type="protein sequence ID" value="KAK8848159.1"/>
    <property type="molecule type" value="Genomic_DNA"/>
</dbReference>
<reference evidence="9 10" key="1">
    <citation type="submission" date="2024-04" db="EMBL/GenBank/DDBJ databases">
        <title>Tritrichomonas musculus Genome.</title>
        <authorList>
            <person name="Alves-Ferreira E."/>
            <person name="Grigg M."/>
            <person name="Lorenzi H."/>
            <person name="Galac M."/>
        </authorList>
    </citation>
    <scope>NUCLEOTIDE SEQUENCE [LARGE SCALE GENOMIC DNA]</scope>
    <source>
        <strain evidence="9 10">EAF2021</strain>
    </source>
</reference>
<dbReference type="InterPro" id="IPR002528">
    <property type="entry name" value="MATE_fam"/>
</dbReference>
<feature type="transmembrane region" description="Helical" evidence="8">
    <location>
        <begin position="170"/>
        <end position="191"/>
    </location>
</feature>
<name>A0ABR2HKI4_9EUKA</name>
<evidence type="ECO:0000256" key="6">
    <source>
        <dbReference type="ARBA" id="ARBA00022989"/>
    </source>
</evidence>
<keyword evidence="3" id="KW-0813">Transport</keyword>
<keyword evidence="10" id="KW-1185">Reference proteome</keyword>
<evidence type="ECO:0000256" key="7">
    <source>
        <dbReference type="ARBA" id="ARBA00023136"/>
    </source>
</evidence>
<evidence type="ECO:0000256" key="5">
    <source>
        <dbReference type="ARBA" id="ARBA00022692"/>
    </source>
</evidence>
<protein>
    <recommendedName>
        <fullName evidence="11">MatE family protein</fullName>
    </recommendedName>
</protein>
<feature type="transmembrane region" description="Helical" evidence="8">
    <location>
        <begin position="431"/>
        <end position="451"/>
    </location>
</feature>
<proteinExistence type="inferred from homology"/>
<evidence type="ECO:0008006" key="11">
    <source>
        <dbReference type="Google" id="ProtNLM"/>
    </source>
</evidence>
<dbReference type="InterPro" id="IPR052031">
    <property type="entry name" value="Membrane_Transporter-Flippase"/>
</dbReference>